<evidence type="ECO:0000256" key="1">
    <source>
        <dbReference type="SAM" id="MobiDB-lite"/>
    </source>
</evidence>
<feature type="compositionally biased region" description="Basic and acidic residues" evidence="1">
    <location>
        <begin position="78"/>
        <end position="89"/>
    </location>
</feature>
<evidence type="ECO:0000313" key="2">
    <source>
        <dbReference type="Proteomes" id="UP000887577"/>
    </source>
</evidence>
<dbReference type="Proteomes" id="UP000887577">
    <property type="component" value="Unplaced"/>
</dbReference>
<proteinExistence type="predicted"/>
<reference evidence="3" key="1">
    <citation type="submission" date="2022-11" db="UniProtKB">
        <authorList>
            <consortium name="WormBaseParasite"/>
        </authorList>
    </citation>
    <scope>IDENTIFICATION</scope>
</reference>
<organism evidence="2 3">
    <name type="scientific">Panagrolaimus superbus</name>
    <dbReference type="NCBI Taxonomy" id="310955"/>
    <lineage>
        <taxon>Eukaryota</taxon>
        <taxon>Metazoa</taxon>
        <taxon>Ecdysozoa</taxon>
        <taxon>Nematoda</taxon>
        <taxon>Chromadorea</taxon>
        <taxon>Rhabditida</taxon>
        <taxon>Tylenchina</taxon>
        <taxon>Panagrolaimomorpha</taxon>
        <taxon>Panagrolaimoidea</taxon>
        <taxon>Panagrolaimidae</taxon>
        <taxon>Panagrolaimus</taxon>
    </lineage>
</organism>
<dbReference type="AlphaFoldDB" id="A0A914Y3B3"/>
<keyword evidence="2" id="KW-1185">Reference proteome</keyword>
<name>A0A914Y3B3_9BILA</name>
<sequence length="296" mass="34979">MYFLGLQIKRNHPASTSHNQPESDDDDSDIEVAVVSRKPKRRSDANNAKLIPKKKKSLSSNVHDDDESVNIDELSDEASAHDNSDDKPVRSLPQKETTLSHPKKDKEELYERRLSLPNEDIILNAHDDFEFVKPKKYGKPQLYIFIPDNKEFCYKFTRVQDGSSRYRCLGCFAKSRKINVRTDEDKQLYVTLSKYRSGEYFVRMGTKIHCCEPIKYESQKYQGKEMYDCYEYFYYRKIERPASLNLAIPHPENKEFCYKFFYLPSKSHYQCIDCDRQKKKLTMVRRTDCEEDDIYA</sequence>
<evidence type="ECO:0000313" key="3">
    <source>
        <dbReference type="WBParaSite" id="PSU_v2.g13265.t1"/>
    </source>
</evidence>
<feature type="compositionally biased region" description="Acidic residues" evidence="1">
    <location>
        <begin position="64"/>
        <end position="76"/>
    </location>
</feature>
<accession>A0A914Y3B3</accession>
<dbReference type="WBParaSite" id="PSU_v2.g13265.t1">
    <property type="protein sequence ID" value="PSU_v2.g13265.t1"/>
    <property type="gene ID" value="PSU_v2.g13265"/>
</dbReference>
<protein>
    <submittedName>
        <fullName evidence="3">Uncharacterized protein</fullName>
    </submittedName>
</protein>
<feature type="region of interest" description="Disordered" evidence="1">
    <location>
        <begin position="1"/>
        <end position="108"/>
    </location>
</feature>